<reference evidence="1 2" key="1">
    <citation type="submission" date="2022-01" db="EMBL/GenBank/DDBJ databases">
        <title>Whole genome-based taxonomy of the Shewanellaceae.</title>
        <authorList>
            <person name="Martin-Rodriguez A.J."/>
        </authorList>
    </citation>
    <scope>NUCLEOTIDE SEQUENCE [LARGE SCALE GENOMIC DNA]</scope>
    <source>
        <strain evidence="1 2">DSM 21332</strain>
    </source>
</reference>
<accession>A0ABT0N291</accession>
<gene>
    <name evidence="1" type="ORF">L2725_01880</name>
</gene>
<evidence type="ECO:0000313" key="2">
    <source>
        <dbReference type="Proteomes" id="UP001202831"/>
    </source>
</evidence>
<dbReference type="EMBL" id="JAKIKT010000001">
    <property type="protein sequence ID" value="MCL2912543.1"/>
    <property type="molecule type" value="Genomic_DNA"/>
</dbReference>
<evidence type="ECO:0000313" key="1">
    <source>
        <dbReference type="EMBL" id="MCL2912543.1"/>
    </source>
</evidence>
<protein>
    <submittedName>
        <fullName evidence="1">DUF3293 domain-containing protein</fullName>
    </submittedName>
</protein>
<dbReference type="RefSeq" id="WP_248934184.1">
    <property type="nucleotide sequence ID" value="NZ_JAKIKT010000001.1"/>
</dbReference>
<keyword evidence="2" id="KW-1185">Reference proteome</keyword>
<name>A0ABT0N291_9GAMM</name>
<dbReference type="Proteomes" id="UP001202831">
    <property type="component" value="Unassembled WGS sequence"/>
</dbReference>
<comment type="caution">
    <text evidence="1">The sequence shown here is derived from an EMBL/GenBank/DDBJ whole genome shotgun (WGS) entry which is preliminary data.</text>
</comment>
<organism evidence="1 2">
    <name type="scientific">Shewanella corallii</name>
    <dbReference type="NCBI Taxonomy" id="560080"/>
    <lineage>
        <taxon>Bacteria</taxon>
        <taxon>Pseudomonadati</taxon>
        <taxon>Pseudomonadota</taxon>
        <taxon>Gammaproteobacteria</taxon>
        <taxon>Alteromonadales</taxon>
        <taxon>Shewanellaceae</taxon>
        <taxon>Shewanella</taxon>
    </lineage>
</organism>
<dbReference type="Pfam" id="PF11697">
    <property type="entry name" value="DUF3293"/>
    <property type="match status" value="1"/>
</dbReference>
<dbReference type="InterPro" id="IPR021710">
    <property type="entry name" value="DUF3293"/>
</dbReference>
<proteinExistence type="predicted"/>
<sequence>MTQLSSTLWQYYQQSIFLLTQPFSPHSSFAIVTAFNPMGENLSSCQNLLYDRRLQAEIDTMKVPYRSVIGASPDLQHMEKSWALFCDIQSGLELGREFNQLAIYYVDNGRLLLLPCLCSEDSIELGDFSAKAQLVSELPELEF</sequence>